<proteinExistence type="predicted"/>
<accession>A0ABT5L8B0</accession>
<dbReference type="Proteomes" id="UP001221763">
    <property type="component" value="Unassembled WGS sequence"/>
</dbReference>
<dbReference type="EMBL" id="JANHJP010000002">
    <property type="protein sequence ID" value="MDC9031904.1"/>
    <property type="molecule type" value="Genomic_DNA"/>
</dbReference>
<gene>
    <name evidence="1" type="ORF">M8044_000123</name>
</gene>
<comment type="caution">
    <text evidence="1">The sequence shown here is derived from an EMBL/GenBank/DDBJ whole genome shotgun (WGS) entry which is preliminary data.</text>
</comment>
<evidence type="ECO:0000313" key="1">
    <source>
        <dbReference type="EMBL" id="MDC9031904.1"/>
    </source>
</evidence>
<name>A0ABT5L8B0_9MOLU</name>
<evidence type="ECO:0000313" key="2">
    <source>
        <dbReference type="Proteomes" id="UP001221763"/>
    </source>
</evidence>
<protein>
    <submittedName>
        <fullName evidence="1">Uncharacterized protein</fullName>
    </submittedName>
</protein>
<reference evidence="1 2" key="1">
    <citation type="journal article" date="2023" name="Plant">
        <title>Draft Genome Sequence Resource of CBPPT1, a 'Candidatus Phytoplasma trifolii'-Related Strain Associated with Potato Purple Top Disease in the Columbia Basin, U.S.A.</title>
        <authorList>
            <person name="Wei W."/>
            <person name="Shao J."/>
            <person name="Bottner-Parker K.D."/>
            <person name="Zhao Y."/>
        </authorList>
    </citation>
    <scope>NUCLEOTIDE SEQUENCE [LARGE SCALE GENOMIC DNA]</scope>
    <source>
        <strain evidence="1 2">CBPPT1</strain>
    </source>
</reference>
<sequence length="29" mass="3642">MDNYEKQIEFIESNILFRYIISKIFLFLN</sequence>
<keyword evidence="2" id="KW-1185">Reference proteome</keyword>
<organism evidence="1 2">
    <name type="scientific">Columbia Basin potato purple top phytoplasma</name>
    <dbReference type="NCBI Taxonomy" id="307134"/>
    <lineage>
        <taxon>Bacteria</taxon>
        <taxon>Bacillati</taxon>
        <taxon>Mycoplasmatota</taxon>
        <taxon>Mollicutes</taxon>
        <taxon>Acholeplasmatales</taxon>
        <taxon>Acholeplasmataceae</taxon>
        <taxon>Candidatus Phytoplasma</taxon>
        <taxon>16SrVI (Clover proliferation group)</taxon>
    </lineage>
</organism>